<dbReference type="EMBL" id="CM047748">
    <property type="protein sequence ID" value="KAJ0013549.1"/>
    <property type="molecule type" value="Genomic_DNA"/>
</dbReference>
<gene>
    <name evidence="1" type="ORF">Pint_21141</name>
</gene>
<dbReference type="Proteomes" id="UP001163603">
    <property type="component" value="Chromosome 13"/>
</dbReference>
<protein>
    <submittedName>
        <fullName evidence="1">Uncharacterized protein</fullName>
    </submittedName>
</protein>
<accession>A0ACC0XAN9</accession>
<proteinExistence type="predicted"/>
<comment type="caution">
    <text evidence="1">The sequence shown here is derived from an EMBL/GenBank/DDBJ whole genome shotgun (WGS) entry which is preliminary data.</text>
</comment>
<reference evidence="2" key="1">
    <citation type="journal article" date="2023" name="G3 (Bethesda)">
        <title>Genome assembly and association tests identify interacting loci associated with vigor, precocity, and sex in interspecific pistachio rootstocks.</title>
        <authorList>
            <person name="Palmer W."/>
            <person name="Jacygrad E."/>
            <person name="Sagayaradj S."/>
            <person name="Cavanaugh K."/>
            <person name="Han R."/>
            <person name="Bertier L."/>
            <person name="Beede B."/>
            <person name="Kafkas S."/>
            <person name="Golino D."/>
            <person name="Preece J."/>
            <person name="Michelmore R."/>
        </authorList>
    </citation>
    <scope>NUCLEOTIDE SEQUENCE [LARGE SCALE GENOMIC DNA]</scope>
</reference>
<keyword evidence="2" id="KW-1185">Reference proteome</keyword>
<organism evidence="1 2">
    <name type="scientific">Pistacia integerrima</name>
    <dbReference type="NCBI Taxonomy" id="434235"/>
    <lineage>
        <taxon>Eukaryota</taxon>
        <taxon>Viridiplantae</taxon>
        <taxon>Streptophyta</taxon>
        <taxon>Embryophyta</taxon>
        <taxon>Tracheophyta</taxon>
        <taxon>Spermatophyta</taxon>
        <taxon>Magnoliopsida</taxon>
        <taxon>eudicotyledons</taxon>
        <taxon>Gunneridae</taxon>
        <taxon>Pentapetalae</taxon>
        <taxon>rosids</taxon>
        <taxon>malvids</taxon>
        <taxon>Sapindales</taxon>
        <taxon>Anacardiaceae</taxon>
        <taxon>Pistacia</taxon>
    </lineage>
</organism>
<evidence type="ECO:0000313" key="2">
    <source>
        <dbReference type="Proteomes" id="UP001163603"/>
    </source>
</evidence>
<name>A0ACC0XAN9_9ROSI</name>
<sequence>MESPCLQYEILLKPCFLTLQSCWVQGQAKIRIIDDASGVIKPGRMALLLGPPGCGKTSLLKALSGNLNSSLKVTHYVYISCLNCYLGAFVVFACPIFLLGEDSYNGYNIEEFVPQKTSAYVSQYDEHVPEMTARETLDFSARCQGVGTQAGWCP</sequence>
<evidence type="ECO:0000313" key="1">
    <source>
        <dbReference type="EMBL" id="KAJ0013549.1"/>
    </source>
</evidence>